<reference evidence="1" key="2">
    <citation type="journal article" date="2015" name="Data Brief">
        <title>Shoot transcriptome of the giant reed, Arundo donax.</title>
        <authorList>
            <person name="Barrero R.A."/>
            <person name="Guerrero F.D."/>
            <person name="Moolhuijzen P."/>
            <person name="Goolsby J.A."/>
            <person name="Tidwell J."/>
            <person name="Bellgard S.E."/>
            <person name="Bellgard M.I."/>
        </authorList>
    </citation>
    <scope>NUCLEOTIDE SEQUENCE</scope>
    <source>
        <tissue evidence="1">Shoot tissue taken approximately 20 cm above the soil surface</tissue>
    </source>
</reference>
<sequence length="33" mass="3688">MHFQRLCRCEQSLSHAISAKILTAHPGQQSPVI</sequence>
<evidence type="ECO:0000313" key="1">
    <source>
        <dbReference type="EMBL" id="JAD52946.1"/>
    </source>
</evidence>
<accession>A0A0A9AP77</accession>
<dbReference type="AlphaFoldDB" id="A0A0A9AP77"/>
<organism evidence="1">
    <name type="scientific">Arundo donax</name>
    <name type="common">Giant reed</name>
    <name type="synonym">Donax arundinaceus</name>
    <dbReference type="NCBI Taxonomy" id="35708"/>
    <lineage>
        <taxon>Eukaryota</taxon>
        <taxon>Viridiplantae</taxon>
        <taxon>Streptophyta</taxon>
        <taxon>Embryophyta</taxon>
        <taxon>Tracheophyta</taxon>
        <taxon>Spermatophyta</taxon>
        <taxon>Magnoliopsida</taxon>
        <taxon>Liliopsida</taxon>
        <taxon>Poales</taxon>
        <taxon>Poaceae</taxon>
        <taxon>PACMAD clade</taxon>
        <taxon>Arundinoideae</taxon>
        <taxon>Arundineae</taxon>
        <taxon>Arundo</taxon>
    </lineage>
</organism>
<dbReference type="EMBL" id="GBRH01244949">
    <property type="protein sequence ID" value="JAD52946.1"/>
    <property type="molecule type" value="Transcribed_RNA"/>
</dbReference>
<reference evidence="1" key="1">
    <citation type="submission" date="2014-09" db="EMBL/GenBank/DDBJ databases">
        <authorList>
            <person name="Magalhaes I.L.F."/>
            <person name="Oliveira U."/>
            <person name="Santos F.R."/>
            <person name="Vidigal T.H.D.A."/>
            <person name="Brescovit A.D."/>
            <person name="Santos A.J."/>
        </authorList>
    </citation>
    <scope>NUCLEOTIDE SEQUENCE</scope>
    <source>
        <tissue evidence="1">Shoot tissue taken approximately 20 cm above the soil surface</tissue>
    </source>
</reference>
<protein>
    <submittedName>
        <fullName evidence="1">Uncharacterized protein</fullName>
    </submittedName>
</protein>
<proteinExistence type="predicted"/>
<name>A0A0A9AP77_ARUDO</name>